<evidence type="ECO:0000256" key="12">
    <source>
        <dbReference type="RuleBase" id="RU000679"/>
    </source>
</evidence>
<evidence type="ECO:0000256" key="1">
    <source>
        <dbReference type="ARBA" id="ARBA00004141"/>
    </source>
</evidence>
<keyword evidence="15" id="KW-1185">Reference proteome</keyword>
<evidence type="ECO:0000256" key="10">
    <source>
        <dbReference type="ARBA" id="ARBA00023201"/>
    </source>
</evidence>
<reference evidence="14" key="1">
    <citation type="submission" date="2020-05" db="UniProtKB">
        <authorList>
            <consortium name="EnsemblMetazoa"/>
        </authorList>
    </citation>
    <scope>IDENTIFICATION</scope>
    <source>
        <strain evidence="14">USDA</strain>
    </source>
</reference>
<keyword evidence="5 12" id="KW-0812">Transmembrane</keyword>
<evidence type="ECO:0000256" key="13">
    <source>
        <dbReference type="SAM" id="Phobius"/>
    </source>
</evidence>
<dbReference type="AlphaFoldDB" id="A0A1I8Q8M8"/>
<dbReference type="Proteomes" id="UP000095300">
    <property type="component" value="Unassembled WGS sequence"/>
</dbReference>
<evidence type="ECO:0008006" key="16">
    <source>
        <dbReference type="Google" id="ProtNLM"/>
    </source>
</evidence>
<dbReference type="InterPro" id="IPR001873">
    <property type="entry name" value="ENaC"/>
</dbReference>
<evidence type="ECO:0000256" key="4">
    <source>
        <dbReference type="ARBA" id="ARBA00022461"/>
    </source>
</evidence>
<sequence length="557" mass="64538">MPSVLYTPQKAAIKTNPTIDPSKILEKVEEKPPPKKTLAKGIRKTYEEFCGNTSIHGFQYFGQHRPRKEIFFWIVVFAITIYFCTSIIVRIYVKWYETPVIVSFSEKSTPIWNIPFPRVTICPETKRSINKTAEDTFVELYRKMKDFEKGDRQFNENFTRTDLEDTLTLMHICNSINVNTEPIIRNLSYTDIMSRMLPNFDKYFHTCAWFGNETSCNSLFKKVYTDEGICYVFNTLKADDMYREDVMKSKVTAESKDKQKKVPLKWSLEEGYAVGSDLHTYPARVLTSGSDAGLTIYLQSFLEEMDYSCNGPIQGFKVMLHSPDDVPSVTKHFVRISMEKEVMIAIKPNMITTSADIAAYDPEKRRCFMNKDRQLRFYKVYSQNNCERECLTNYTLGQCKCVHFAMPRTENMTICAEDKIECYMKAHKKFYVKQFKDGSTQDEEAADDDDCNCLPACTSLDFETEISEGYFDLVSTLEAYNSTDDYFAEYPGGKMSRLVIYFKENQFITSRRSELYGITELVANFGGVLGLFMGVSILSVVEIIYHFTLRLWERMMG</sequence>
<dbReference type="EnsemblMetazoa" id="SCAU014906-RA">
    <property type="protein sequence ID" value="SCAU014906-PA"/>
    <property type="gene ID" value="SCAU014906"/>
</dbReference>
<evidence type="ECO:0000256" key="3">
    <source>
        <dbReference type="ARBA" id="ARBA00022448"/>
    </source>
</evidence>
<proteinExistence type="inferred from homology"/>
<dbReference type="FunFam" id="1.10.287.770:FF:000008">
    <property type="entry name" value="pickpocket protein 28"/>
    <property type="match status" value="1"/>
</dbReference>
<dbReference type="PANTHER" id="PTHR11690">
    <property type="entry name" value="AMILORIDE-SENSITIVE SODIUM CHANNEL-RELATED"/>
    <property type="match status" value="1"/>
</dbReference>
<keyword evidence="8 12" id="KW-0406">Ion transport</keyword>
<keyword evidence="4 12" id="KW-0894">Sodium channel</keyword>
<dbReference type="Gene3D" id="1.10.287.770">
    <property type="entry name" value="YojJ-like"/>
    <property type="match status" value="1"/>
</dbReference>
<evidence type="ECO:0000256" key="2">
    <source>
        <dbReference type="ARBA" id="ARBA00007193"/>
    </source>
</evidence>
<dbReference type="GO" id="GO:0005886">
    <property type="term" value="C:plasma membrane"/>
    <property type="evidence" value="ECO:0007669"/>
    <property type="project" value="TreeGrafter"/>
</dbReference>
<evidence type="ECO:0000256" key="5">
    <source>
        <dbReference type="ARBA" id="ARBA00022692"/>
    </source>
</evidence>
<organism evidence="14 15">
    <name type="scientific">Stomoxys calcitrans</name>
    <name type="common">Stable fly</name>
    <name type="synonym">Conops calcitrans</name>
    <dbReference type="NCBI Taxonomy" id="35570"/>
    <lineage>
        <taxon>Eukaryota</taxon>
        <taxon>Metazoa</taxon>
        <taxon>Ecdysozoa</taxon>
        <taxon>Arthropoda</taxon>
        <taxon>Hexapoda</taxon>
        <taxon>Insecta</taxon>
        <taxon>Pterygota</taxon>
        <taxon>Neoptera</taxon>
        <taxon>Endopterygota</taxon>
        <taxon>Diptera</taxon>
        <taxon>Brachycera</taxon>
        <taxon>Muscomorpha</taxon>
        <taxon>Muscoidea</taxon>
        <taxon>Muscidae</taxon>
        <taxon>Stomoxys</taxon>
    </lineage>
</organism>
<evidence type="ECO:0000313" key="14">
    <source>
        <dbReference type="EnsemblMetazoa" id="SCAU014906-PA"/>
    </source>
</evidence>
<gene>
    <name evidence="14" type="primary">106083403</name>
</gene>
<accession>A0A1I8Q8M8</accession>
<dbReference type="KEGG" id="scac:106083403"/>
<feature type="transmembrane region" description="Helical" evidence="13">
    <location>
        <begin position="70"/>
        <end position="93"/>
    </location>
</feature>
<dbReference type="OrthoDB" id="6021021at2759"/>
<dbReference type="Pfam" id="PF00858">
    <property type="entry name" value="ASC"/>
    <property type="match status" value="1"/>
</dbReference>
<comment type="similarity">
    <text evidence="2 12">Belongs to the amiloride-sensitive sodium channel (TC 1.A.6) family.</text>
</comment>
<keyword evidence="11 12" id="KW-0407">Ion channel</keyword>
<keyword evidence="9 13" id="KW-0472">Membrane</keyword>
<evidence type="ECO:0000256" key="11">
    <source>
        <dbReference type="ARBA" id="ARBA00023303"/>
    </source>
</evidence>
<keyword evidence="3 12" id="KW-0813">Transport</keyword>
<dbReference type="VEuPathDB" id="VectorBase:SCAU014906"/>
<dbReference type="Gene3D" id="2.60.470.10">
    <property type="entry name" value="Acid-sensing ion channels like domains"/>
    <property type="match status" value="1"/>
</dbReference>
<evidence type="ECO:0000313" key="15">
    <source>
        <dbReference type="Proteomes" id="UP000095300"/>
    </source>
</evidence>
<name>A0A1I8Q8M8_STOCA</name>
<comment type="subcellular location">
    <subcellularLocation>
        <location evidence="1">Membrane</location>
        <topology evidence="1">Multi-pass membrane protein</topology>
    </subcellularLocation>
</comment>
<evidence type="ECO:0000256" key="8">
    <source>
        <dbReference type="ARBA" id="ARBA00023065"/>
    </source>
</evidence>
<keyword evidence="6 13" id="KW-1133">Transmembrane helix</keyword>
<evidence type="ECO:0000256" key="6">
    <source>
        <dbReference type="ARBA" id="ARBA00022989"/>
    </source>
</evidence>
<feature type="transmembrane region" description="Helical" evidence="13">
    <location>
        <begin position="521"/>
        <end position="545"/>
    </location>
</feature>
<keyword evidence="10 12" id="KW-0739">Sodium transport</keyword>
<evidence type="ECO:0000256" key="7">
    <source>
        <dbReference type="ARBA" id="ARBA00023053"/>
    </source>
</evidence>
<dbReference type="PANTHER" id="PTHR11690:SF288">
    <property type="entry name" value="AMILORIDE-SENSITIVE NA+ CHANNEL-RELATED"/>
    <property type="match status" value="1"/>
</dbReference>
<dbReference type="STRING" id="35570.A0A1I8Q8M8"/>
<protein>
    <recommendedName>
        <fullName evidence="16">Pickpocket protein 28-like</fullName>
    </recommendedName>
</protein>
<evidence type="ECO:0000256" key="9">
    <source>
        <dbReference type="ARBA" id="ARBA00023136"/>
    </source>
</evidence>
<dbReference type="PRINTS" id="PR01078">
    <property type="entry name" value="AMINACHANNEL"/>
</dbReference>
<dbReference type="GO" id="GO:0015280">
    <property type="term" value="F:ligand-gated sodium channel activity"/>
    <property type="evidence" value="ECO:0007669"/>
    <property type="project" value="TreeGrafter"/>
</dbReference>
<keyword evidence="7" id="KW-0915">Sodium</keyword>